<dbReference type="Gene3D" id="3.90.1720.30">
    <property type="entry name" value="PPPDE domains"/>
    <property type="match status" value="1"/>
</dbReference>
<gene>
    <name evidence="5" type="ORF">F2Q68_00018163</name>
</gene>
<dbReference type="Proteomes" id="UP000712281">
    <property type="component" value="Unassembled WGS sequence"/>
</dbReference>
<evidence type="ECO:0000313" key="6">
    <source>
        <dbReference type="Proteomes" id="UP000712281"/>
    </source>
</evidence>
<dbReference type="GO" id="GO:0008233">
    <property type="term" value="F:peptidase activity"/>
    <property type="evidence" value="ECO:0007669"/>
    <property type="project" value="UniProtKB-KW"/>
</dbReference>
<comment type="caution">
    <text evidence="5">The sequence shown here is derived from an EMBL/GenBank/DDBJ whole genome shotgun (WGS) entry which is preliminary data.</text>
</comment>
<accession>A0A8S9HD96</accession>
<dbReference type="EMBL" id="QGKW02001940">
    <property type="protein sequence ID" value="KAF2555100.1"/>
    <property type="molecule type" value="Genomic_DNA"/>
</dbReference>
<evidence type="ECO:0000259" key="4">
    <source>
        <dbReference type="PROSITE" id="PS51858"/>
    </source>
</evidence>
<proteinExistence type="inferred from homology"/>
<evidence type="ECO:0000256" key="1">
    <source>
        <dbReference type="ARBA" id="ARBA00008140"/>
    </source>
</evidence>
<evidence type="ECO:0000256" key="3">
    <source>
        <dbReference type="ARBA" id="ARBA00022801"/>
    </source>
</evidence>
<keyword evidence="2" id="KW-0645">Protease</keyword>
<dbReference type="AlphaFoldDB" id="A0A8S9HD96"/>
<evidence type="ECO:0000313" key="5">
    <source>
        <dbReference type="EMBL" id="KAF2555100.1"/>
    </source>
</evidence>
<comment type="similarity">
    <text evidence="1">Belongs to the DeSI family.</text>
</comment>
<reference evidence="5" key="1">
    <citation type="submission" date="2019-12" db="EMBL/GenBank/DDBJ databases">
        <title>Genome sequencing and annotation of Brassica cretica.</title>
        <authorList>
            <person name="Studholme D.J."/>
            <person name="Sarris P.F."/>
        </authorList>
    </citation>
    <scope>NUCLEOTIDE SEQUENCE</scope>
    <source>
        <strain evidence="5">PFS-001/15</strain>
        <tissue evidence="5">Leaf</tissue>
    </source>
</reference>
<dbReference type="InterPro" id="IPR008580">
    <property type="entry name" value="PPPDE_dom"/>
</dbReference>
<evidence type="ECO:0000256" key="2">
    <source>
        <dbReference type="ARBA" id="ARBA00022670"/>
    </source>
</evidence>
<dbReference type="GO" id="GO:0006508">
    <property type="term" value="P:proteolysis"/>
    <property type="evidence" value="ECO:0007669"/>
    <property type="project" value="UniProtKB-KW"/>
</dbReference>
<organism evidence="5 6">
    <name type="scientific">Brassica cretica</name>
    <name type="common">Mustard</name>
    <dbReference type="NCBI Taxonomy" id="69181"/>
    <lineage>
        <taxon>Eukaryota</taxon>
        <taxon>Viridiplantae</taxon>
        <taxon>Streptophyta</taxon>
        <taxon>Embryophyta</taxon>
        <taxon>Tracheophyta</taxon>
        <taxon>Spermatophyta</taxon>
        <taxon>Magnoliopsida</taxon>
        <taxon>eudicotyledons</taxon>
        <taxon>Gunneridae</taxon>
        <taxon>Pentapetalae</taxon>
        <taxon>rosids</taxon>
        <taxon>malvids</taxon>
        <taxon>Brassicales</taxon>
        <taxon>Brassicaceae</taxon>
        <taxon>Brassiceae</taxon>
        <taxon>Brassica</taxon>
    </lineage>
</organism>
<name>A0A8S9HD96_BRACR</name>
<sequence>MGEEAHKVTLNVYDLSRGLARQLSASFLGKENNPEKASFFSDISLKTRWAVRLVMLIGFCNFTAKSNKMRNSITMAVKLFRALCSRMGEEAHKVTLNVYDLSRGLARQLSASFLGKVIEGVW</sequence>
<keyword evidence="3" id="KW-0378">Hydrolase</keyword>
<dbReference type="InterPro" id="IPR042266">
    <property type="entry name" value="PPPDE_sf"/>
</dbReference>
<protein>
    <recommendedName>
        <fullName evidence="4">PPPDE domain-containing protein</fullName>
    </recommendedName>
</protein>
<dbReference type="PROSITE" id="PS51858">
    <property type="entry name" value="PPPDE"/>
    <property type="match status" value="1"/>
</dbReference>
<feature type="domain" description="PPPDE" evidence="4">
    <location>
        <begin position="92"/>
        <end position="122"/>
    </location>
</feature>